<name>A0A8S1KFX5_PARPR</name>
<dbReference type="EMBL" id="CAJJDM010000017">
    <property type="protein sequence ID" value="CAD8053113.1"/>
    <property type="molecule type" value="Genomic_DNA"/>
</dbReference>
<sequence>MINLNEEEKQQQSKLINIFFQHAKQGLIIILMNNLIKEEYFFLQITLYLTIIMLAFNFIAAIFLLCVKRDFPRLEYFLIYTLNLFLFLTLIVYSLKFFIELNDINKQLSLYVKTYILILLQKEIEILTIKVFPYDIANRQVNCFTSFIFVFLILLDEDPLQCKQQYSVLLLFHLINHTFQLIFNTLFNLLILNQKKSQKELRTFSNIFLIVFFVIHITLFIFTIIKTIQLKNQECPCLQFTIQFYYCFAPINFGAFSFVILLEYKWFNGTLINQDTIDKNSQNQSSYAASLQKNNAIQKDRQSVKSMSSVINNPMDNSECNSQAPNFGKDENKQLQKLGTSQFGASQYNQQMEHSWANVYHQNPFNQQDSNENNNNQKRESKSVDESLIRQEESQIPENLSQLNNPMDSDSQILK</sequence>
<protein>
    <recommendedName>
        <fullName evidence="5">Transmembrane protein</fullName>
    </recommendedName>
</protein>
<keyword evidence="2" id="KW-0812">Transmembrane</keyword>
<proteinExistence type="predicted"/>
<evidence type="ECO:0000256" key="2">
    <source>
        <dbReference type="SAM" id="Phobius"/>
    </source>
</evidence>
<keyword evidence="4" id="KW-1185">Reference proteome</keyword>
<feature type="compositionally biased region" description="Low complexity" evidence="1">
    <location>
        <begin position="363"/>
        <end position="376"/>
    </location>
</feature>
<accession>A0A8S1KFX5</accession>
<evidence type="ECO:0000313" key="3">
    <source>
        <dbReference type="EMBL" id="CAD8053113.1"/>
    </source>
</evidence>
<feature type="transmembrane region" description="Helical" evidence="2">
    <location>
        <begin position="136"/>
        <end position="155"/>
    </location>
</feature>
<feature type="transmembrane region" description="Helical" evidence="2">
    <location>
        <begin position="41"/>
        <end position="65"/>
    </location>
</feature>
<feature type="compositionally biased region" description="Basic and acidic residues" evidence="1">
    <location>
        <begin position="377"/>
        <end position="393"/>
    </location>
</feature>
<evidence type="ECO:0000313" key="4">
    <source>
        <dbReference type="Proteomes" id="UP000688137"/>
    </source>
</evidence>
<evidence type="ECO:0008006" key="5">
    <source>
        <dbReference type="Google" id="ProtNLM"/>
    </source>
</evidence>
<feature type="compositionally biased region" description="Polar residues" evidence="1">
    <location>
        <begin position="394"/>
        <end position="415"/>
    </location>
</feature>
<keyword evidence="2" id="KW-1133">Transmembrane helix</keyword>
<dbReference type="Proteomes" id="UP000688137">
    <property type="component" value="Unassembled WGS sequence"/>
</dbReference>
<feature type="transmembrane region" description="Helical" evidence="2">
    <location>
        <begin position="204"/>
        <end position="225"/>
    </location>
</feature>
<feature type="region of interest" description="Disordered" evidence="1">
    <location>
        <begin position="363"/>
        <end position="415"/>
    </location>
</feature>
<keyword evidence="2" id="KW-0472">Membrane</keyword>
<feature type="transmembrane region" description="Helical" evidence="2">
    <location>
        <begin position="245"/>
        <end position="267"/>
    </location>
</feature>
<gene>
    <name evidence="3" type="ORF">PPRIM_AZ9-3.1.T0200165</name>
</gene>
<dbReference type="AlphaFoldDB" id="A0A8S1KFX5"/>
<dbReference type="OMA" id="MEHSWAN"/>
<feature type="transmembrane region" description="Helical" evidence="2">
    <location>
        <begin position="167"/>
        <end position="192"/>
    </location>
</feature>
<organism evidence="3 4">
    <name type="scientific">Paramecium primaurelia</name>
    <dbReference type="NCBI Taxonomy" id="5886"/>
    <lineage>
        <taxon>Eukaryota</taxon>
        <taxon>Sar</taxon>
        <taxon>Alveolata</taxon>
        <taxon>Ciliophora</taxon>
        <taxon>Intramacronucleata</taxon>
        <taxon>Oligohymenophorea</taxon>
        <taxon>Peniculida</taxon>
        <taxon>Parameciidae</taxon>
        <taxon>Paramecium</taxon>
    </lineage>
</organism>
<evidence type="ECO:0000256" key="1">
    <source>
        <dbReference type="SAM" id="MobiDB-lite"/>
    </source>
</evidence>
<reference evidence="3" key="1">
    <citation type="submission" date="2021-01" db="EMBL/GenBank/DDBJ databases">
        <authorList>
            <consortium name="Genoscope - CEA"/>
            <person name="William W."/>
        </authorList>
    </citation>
    <scope>NUCLEOTIDE SEQUENCE</scope>
</reference>
<feature type="transmembrane region" description="Helical" evidence="2">
    <location>
        <begin position="77"/>
        <end position="99"/>
    </location>
</feature>
<feature type="region of interest" description="Disordered" evidence="1">
    <location>
        <begin position="310"/>
        <end position="330"/>
    </location>
</feature>
<comment type="caution">
    <text evidence="3">The sequence shown here is derived from an EMBL/GenBank/DDBJ whole genome shotgun (WGS) entry which is preliminary data.</text>
</comment>
<feature type="compositionally biased region" description="Polar residues" evidence="1">
    <location>
        <begin position="310"/>
        <end position="325"/>
    </location>
</feature>